<dbReference type="GO" id="GO:0032259">
    <property type="term" value="P:methylation"/>
    <property type="evidence" value="ECO:0007669"/>
    <property type="project" value="UniProtKB-KW"/>
</dbReference>
<dbReference type="RefSeq" id="WP_060928973.1">
    <property type="nucleotide sequence ID" value="NZ_KQ955249.1"/>
</dbReference>
<dbReference type="InterPro" id="IPR029063">
    <property type="entry name" value="SAM-dependent_MTases_sf"/>
</dbReference>
<organism evidence="1 2">
    <name type="scientific">Anaerococcus tetradius</name>
    <dbReference type="NCBI Taxonomy" id="33036"/>
    <lineage>
        <taxon>Bacteria</taxon>
        <taxon>Bacillati</taxon>
        <taxon>Bacillota</taxon>
        <taxon>Tissierellia</taxon>
        <taxon>Tissierellales</taxon>
        <taxon>Peptoniphilaceae</taxon>
        <taxon>Anaerococcus</taxon>
    </lineage>
</organism>
<gene>
    <name evidence="1" type="ORF">HMPREF3200_00325</name>
</gene>
<dbReference type="SUPFAM" id="SSF53335">
    <property type="entry name" value="S-adenosyl-L-methionine-dependent methyltransferases"/>
    <property type="match status" value="1"/>
</dbReference>
<dbReference type="AlphaFoldDB" id="A0A133KHR0"/>
<protein>
    <submittedName>
        <fullName evidence="1">Putative rRNA methylase</fullName>
    </submittedName>
</protein>
<dbReference type="EMBL" id="LRPM01000006">
    <property type="protein sequence ID" value="KWZ79078.1"/>
    <property type="molecule type" value="Genomic_DNA"/>
</dbReference>
<evidence type="ECO:0000313" key="2">
    <source>
        <dbReference type="Proteomes" id="UP000070383"/>
    </source>
</evidence>
<comment type="caution">
    <text evidence="1">The sequence shown here is derived from an EMBL/GenBank/DDBJ whole genome shotgun (WGS) entry which is preliminary data.</text>
</comment>
<dbReference type="PANTHER" id="PTHR35276:SF1">
    <property type="entry name" value="TRNA (MNM(5)S(2)U34)-METHYLTRANSFERASE, CHLOROPLASTIC"/>
    <property type="match status" value="1"/>
</dbReference>
<dbReference type="Proteomes" id="UP000070383">
    <property type="component" value="Unassembled WGS sequence"/>
</dbReference>
<keyword evidence="1" id="KW-0808">Transferase</keyword>
<dbReference type="GO" id="GO:0008168">
    <property type="term" value="F:methyltransferase activity"/>
    <property type="evidence" value="ECO:0007669"/>
    <property type="project" value="UniProtKB-KW"/>
</dbReference>
<keyword evidence="2" id="KW-1185">Reference proteome</keyword>
<dbReference type="PANTHER" id="PTHR35276">
    <property type="entry name" value="S-ADENOSYL-L-METHIONINE-DEPENDENT METHYLTRANSFERASES SUPERFAMILY PROTEIN"/>
    <property type="match status" value="1"/>
</dbReference>
<keyword evidence="1" id="KW-0489">Methyltransferase</keyword>
<dbReference type="Pfam" id="PF06962">
    <property type="entry name" value="rRNA_methylase"/>
    <property type="match status" value="1"/>
</dbReference>
<sequence length="181" mass="20528">MIERVTDLVKEILIRKKDINLAVDMTAGNGHDSAFILDVLGAKKLIAFDIQEEARENTLNLLGTRDNFTFILDSHAHIDNYIKEKIDLAVYNLGYLPNSDKTITTRADSTIESLKKVLGLLQKNGRVIITIYPGHDQGKIEADRLEIFLEKLNPKDFAILKLSYPNKTDISPYVILIEKKF</sequence>
<dbReference type="OrthoDB" id="9792989at2"/>
<dbReference type="STRING" id="33036.HMPREF3200_00325"/>
<accession>A0A133KHR0</accession>
<dbReference type="InterPro" id="IPR010719">
    <property type="entry name" value="MnmM_MeTrfase"/>
</dbReference>
<evidence type="ECO:0000313" key="1">
    <source>
        <dbReference type="EMBL" id="KWZ79078.1"/>
    </source>
</evidence>
<name>A0A133KHR0_9FIRM</name>
<dbReference type="Gene3D" id="3.40.50.150">
    <property type="entry name" value="Vaccinia Virus protein VP39"/>
    <property type="match status" value="1"/>
</dbReference>
<proteinExistence type="predicted"/>
<dbReference type="PATRIC" id="fig|33036.3.peg.328"/>
<reference evidence="2" key="1">
    <citation type="submission" date="2016-01" db="EMBL/GenBank/DDBJ databases">
        <authorList>
            <person name="Mitreva M."/>
            <person name="Pepin K.H."/>
            <person name="Mihindukulasuriya K.A."/>
            <person name="Fulton R."/>
            <person name="Fronick C."/>
            <person name="O'Laughlin M."/>
            <person name="Miner T."/>
            <person name="Herter B."/>
            <person name="Rosa B.A."/>
            <person name="Cordes M."/>
            <person name="Tomlinson C."/>
            <person name="Wollam A."/>
            <person name="Palsikar V.B."/>
            <person name="Mardis E.R."/>
            <person name="Wilson R.K."/>
        </authorList>
    </citation>
    <scope>NUCLEOTIDE SEQUENCE [LARGE SCALE GENOMIC DNA]</scope>
    <source>
        <strain evidence="2">MJR8151</strain>
    </source>
</reference>